<dbReference type="EMBL" id="CM029037">
    <property type="protein sequence ID" value="KAG2662327.1"/>
    <property type="molecule type" value="Genomic_DNA"/>
</dbReference>
<dbReference type="Proteomes" id="UP000823388">
    <property type="component" value="Chromosome 1K"/>
</dbReference>
<evidence type="ECO:0000313" key="1">
    <source>
        <dbReference type="EMBL" id="KAG2662327.1"/>
    </source>
</evidence>
<reference evidence="1" key="1">
    <citation type="submission" date="2020-05" db="EMBL/GenBank/DDBJ databases">
        <title>WGS assembly of Panicum virgatum.</title>
        <authorList>
            <person name="Lovell J.T."/>
            <person name="Jenkins J."/>
            <person name="Shu S."/>
            <person name="Juenger T.E."/>
            <person name="Schmutz J."/>
        </authorList>
    </citation>
    <scope>NUCLEOTIDE SEQUENCE</scope>
    <source>
        <strain evidence="1">AP13</strain>
    </source>
</reference>
<keyword evidence="2" id="KW-1185">Reference proteome</keyword>
<evidence type="ECO:0000313" key="2">
    <source>
        <dbReference type="Proteomes" id="UP000823388"/>
    </source>
</evidence>
<name>A0A8T0XRK4_PANVG</name>
<accession>A0A8T0XRK4</accession>
<protein>
    <submittedName>
        <fullName evidence="1">Uncharacterized protein</fullName>
    </submittedName>
</protein>
<proteinExistence type="predicted"/>
<dbReference type="AlphaFoldDB" id="A0A8T0XRK4"/>
<sequence length="129" mass="14297">MTSAAKSETSGSEVRTPEWGMSMTRCLGRLAAAPARGSCGRRCRAQQQAHGRTAAACSRLAARGAQHLIYDVNIPAERTVRSFYGCPEDGIRLHRFRNRQDKLGLQVSHYITIPCQRHIIWMLCSTAVP</sequence>
<gene>
    <name evidence="1" type="ORF">PVAP13_1KG524004</name>
</gene>
<organism evidence="1 2">
    <name type="scientific">Panicum virgatum</name>
    <name type="common">Blackwell switchgrass</name>
    <dbReference type="NCBI Taxonomy" id="38727"/>
    <lineage>
        <taxon>Eukaryota</taxon>
        <taxon>Viridiplantae</taxon>
        <taxon>Streptophyta</taxon>
        <taxon>Embryophyta</taxon>
        <taxon>Tracheophyta</taxon>
        <taxon>Spermatophyta</taxon>
        <taxon>Magnoliopsida</taxon>
        <taxon>Liliopsida</taxon>
        <taxon>Poales</taxon>
        <taxon>Poaceae</taxon>
        <taxon>PACMAD clade</taxon>
        <taxon>Panicoideae</taxon>
        <taxon>Panicodae</taxon>
        <taxon>Paniceae</taxon>
        <taxon>Panicinae</taxon>
        <taxon>Panicum</taxon>
        <taxon>Panicum sect. Hiantes</taxon>
    </lineage>
</organism>
<comment type="caution">
    <text evidence="1">The sequence shown here is derived from an EMBL/GenBank/DDBJ whole genome shotgun (WGS) entry which is preliminary data.</text>
</comment>